<organism evidence="9 10">
    <name type="scientific">Bosea vaviloviae</name>
    <dbReference type="NCBI Taxonomy" id="1526658"/>
    <lineage>
        <taxon>Bacteria</taxon>
        <taxon>Pseudomonadati</taxon>
        <taxon>Pseudomonadota</taxon>
        <taxon>Alphaproteobacteria</taxon>
        <taxon>Hyphomicrobiales</taxon>
        <taxon>Boseaceae</taxon>
        <taxon>Bosea</taxon>
    </lineage>
</organism>
<dbReference type="EMBL" id="LGSZ01000048">
    <property type="protein sequence ID" value="KPH79754.1"/>
    <property type="molecule type" value="Genomic_DNA"/>
</dbReference>
<evidence type="ECO:0000259" key="8">
    <source>
        <dbReference type="Pfam" id="PF01478"/>
    </source>
</evidence>
<dbReference type="GO" id="GO:0004190">
    <property type="term" value="F:aspartic-type endopeptidase activity"/>
    <property type="evidence" value="ECO:0007669"/>
    <property type="project" value="InterPro"/>
</dbReference>
<evidence type="ECO:0000256" key="1">
    <source>
        <dbReference type="ARBA" id="ARBA00004651"/>
    </source>
</evidence>
<dbReference type="PANTHER" id="PTHR36506:SF1">
    <property type="entry name" value="PREFLAGELLIN PEPTIDASE"/>
    <property type="match status" value="1"/>
</dbReference>
<evidence type="ECO:0000256" key="5">
    <source>
        <dbReference type="ARBA" id="ARBA00023136"/>
    </source>
</evidence>
<sequence>MSLPLIALLFVFPAAMAYAAASDLVSMTISNRLCLVLMVTFAVCAAMLGLGWVELGWHLAAGGLVLVVCFGMFAAGWIGGGDAKLAAVTALWFGFDQLMPYLMVAALGGGVLTFAMLKLRSGPLPEVASGWSWARRLHSPKEGVPYGIALAFAALLVLPSTSIWRAAIGV</sequence>
<keyword evidence="3 6" id="KW-0812">Transmembrane</keyword>
<evidence type="ECO:0000256" key="3">
    <source>
        <dbReference type="ARBA" id="ARBA00022692"/>
    </source>
</evidence>
<dbReference type="Proteomes" id="UP000037822">
    <property type="component" value="Unassembled WGS sequence"/>
</dbReference>
<feature type="transmembrane region" description="Helical" evidence="6">
    <location>
        <begin position="144"/>
        <end position="164"/>
    </location>
</feature>
<keyword evidence="7" id="KW-0732">Signal</keyword>
<keyword evidence="4 6" id="KW-1133">Transmembrane helix</keyword>
<comment type="caution">
    <text evidence="9">The sequence shown here is derived from an EMBL/GenBank/DDBJ whole genome shotgun (WGS) entry which is preliminary data.</text>
</comment>
<reference evidence="9 10" key="1">
    <citation type="submission" date="2015-07" db="EMBL/GenBank/DDBJ databases">
        <title>Whole genome sequencing of Bosea vaviloviae isolated from cave pool.</title>
        <authorList>
            <person name="Tan N.E.H."/>
            <person name="Lee Y.P."/>
            <person name="Gan H.M."/>
            <person name="Barton H."/>
            <person name="Savka M.A."/>
        </authorList>
    </citation>
    <scope>NUCLEOTIDE SEQUENCE [LARGE SCALE GENOMIC DNA]</scope>
    <source>
        <strain evidence="9 10">SD260</strain>
    </source>
</reference>
<feature type="transmembrane region" description="Helical" evidence="6">
    <location>
        <begin position="29"/>
        <end position="50"/>
    </location>
</feature>
<dbReference type="RefSeq" id="WP_054210432.1">
    <property type="nucleotide sequence ID" value="NZ_LGSZ01000048.1"/>
</dbReference>
<accession>A0A0N0MAK7</accession>
<protein>
    <submittedName>
        <fullName evidence="9">Peptidase</fullName>
    </submittedName>
</protein>
<name>A0A0N0MAK7_9HYPH</name>
<proteinExistence type="predicted"/>
<feature type="chain" id="PRO_5005855444" evidence="7">
    <location>
        <begin position="20"/>
        <end position="170"/>
    </location>
</feature>
<feature type="transmembrane region" description="Helical" evidence="6">
    <location>
        <begin position="57"/>
        <end position="78"/>
    </location>
</feature>
<evidence type="ECO:0000313" key="9">
    <source>
        <dbReference type="EMBL" id="KPH79754.1"/>
    </source>
</evidence>
<feature type="signal peptide" evidence="7">
    <location>
        <begin position="1"/>
        <end position="19"/>
    </location>
</feature>
<evidence type="ECO:0000313" key="10">
    <source>
        <dbReference type="Proteomes" id="UP000037822"/>
    </source>
</evidence>
<feature type="transmembrane region" description="Helical" evidence="6">
    <location>
        <begin position="98"/>
        <end position="117"/>
    </location>
</feature>
<evidence type="ECO:0000256" key="2">
    <source>
        <dbReference type="ARBA" id="ARBA00022475"/>
    </source>
</evidence>
<dbReference type="PANTHER" id="PTHR36506">
    <property type="entry name" value="PREFLAGELLIN PEPTIDASE"/>
    <property type="match status" value="1"/>
</dbReference>
<comment type="subcellular location">
    <subcellularLocation>
        <location evidence="1">Cell membrane</location>
        <topology evidence="1">Multi-pass membrane protein</topology>
    </subcellularLocation>
</comment>
<dbReference type="InterPro" id="IPR000045">
    <property type="entry name" value="Prepilin_IV_endopep_pep"/>
</dbReference>
<evidence type="ECO:0000256" key="6">
    <source>
        <dbReference type="SAM" id="Phobius"/>
    </source>
</evidence>
<dbReference type="AlphaFoldDB" id="A0A0N0MAK7"/>
<dbReference type="Pfam" id="PF01478">
    <property type="entry name" value="Peptidase_A24"/>
    <property type="match status" value="1"/>
</dbReference>
<keyword evidence="5 6" id="KW-0472">Membrane</keyword>
<evidence type="ECO:0000256" key="7">
    <source>
        <dbReference type="SAM" id="SignalP"/>
    </source>
</evidence>
<keyword evidence="2" id="KW-1003">Cell membrane</keyword>
<evidence type="ECO:0000256" key="4">
    <source>
        <dbReference type="ARBA" id="ARBA00022989"/>
    </source>
</evidence>
<dbReference type="PATRIC" id="fig|1526658.3.peg.386"/>
<dbReference type="OrthoDB" id="5329005at2"/>
<keyword evidence="10" id="KW-1185">Reference proteome</keyword>
<dbReference type="InterPro" id="IPR052218">
    <property type="entry name" value="Preflagellin_Peptidase"/>
</dbReference>
<feature type="domain" description="Prepilin type IV endopeptidase peptidase" evidence="8">
    <location>
        <begin position="10"/>
        <end position="113"/>
    </location>
</feature>
<gene>
    <name evidence="9" type="ORF">AE618_18165</name>
</gene>
<dbReference type="Gene3D" id="1.20.120.1220">
    <property type="match status" value="1"/>
</dbReference>
<dbReference type="GO" id="GO:0005886">
    <property type="term" value="C:plasma membrane"/>
    <property type="evidence" value="ECO:0007669"/>
    <property type="project" value="UniProtKB-SubCell"/>
</dbReference>